<dbReference type="InterPro" id="IPR029058">
    <property type="entry name" value="AB_hydrolase_fold"/>
</dbReference>
<proteinExistence type="predicted"/>
<gene>
    <name evidence="2" type="ORF">LuPra_06020</name>
</gene>
<reference evidence="3" key="2">
    <citation type="submission" date="2016-04" db="EMBL/GenBank/DDBJ databases">
        <title>First Complete Genome Sequence of a Subdivision 6 Acidobacterium.</title>
        <authorList>
            <person name="Huang S."/>
            <person name="Vieira S."/>
            <person name="Bunk B."/>
            <person name="Riedel T."/>
            <person name="Sproeer C."/>
            <person name="Overmann J."/>
        </authorList>
    </citation>
    <scope>NUCLEOTIDE SEQUENCE [LARGE SCALE GENOMIC DNA]</scope>
    <source>
        <strain evidence="3">DSM 100886 HEG_-6_39</strain>
    </source>
</reference>
<keyword evidence="3" id="KW-1185">Reference proteome</keyword>
<dbReference type="PANTHER" id="PTHR43265:SF1">
    <property type="entry name" value="ESTERASE ESTD"/>
    <property type="match status" value="1"/>
</dbReference>
<dbReference type="PANTHER" id="PTHR43265">
    <property type="entry name" value="ESTERASE ESTD"/>
    <property type="match status" value="1"/>
</dbReference>
<feature type="domain" description="Xaa-Pro dipeptidyl-peptidase-like" evidence="1">
    <location>
        <begin position="247"/>
        <end position="495"/>
    </location>
</feature>
<dbReference type="STRING" id="1855912.LuPra_06020"/>
<dbReference type="GO" id="GO:0052689">
    <property type="term" value="F:carboxylic ester hydrolase activity"/>
    <property type="evidence" value="ECO:0007669"/>
    <property type="project" value="TreeGrafter"/>
</dbReference>
<dbReference type="PRINTS" id="PR00111">
    <property type="entry name" value="ABHYDROLASE"/>
</dbReference>
<evidence type="ECO:0000313" key="3">
    <source>
        <dbReference type="Proteomes" id="UP000076079"/>
    </source>
</evidence>
<dbReference type="GO" id="GO:0016740">
    <property type="term" value="F:transferase activity"/>
    <property type="evidence" value="ECO:0007669"/>
    <property type="project" value="UniProtKB-KW"/>
</dbReference>
<dbReference type="Proteomes" id="UP000076079">
    <property type="component" value="Chromosome"/>
</dbReference>
<dbReference type="EMBL" id="CP015136">
    <property type="protein sequence ID" value="AMY12738.1"/>
    <property type="molecule type" value="Genomic_DNA"/>
</dbReference>
<protein>
    <submittedName>
        <fullName evidence="2">Acetoin dehydrogenase E2 subunit dihydrolipoyllysine-residue acetyltransferase</fullName>
    </submittedName>
</protein>
<keyword evidence="2" id="KW-0808">Transferase</keyword>
<evidence type="ECO:0000259" key="1">
    <source>
        <dbReference type="Pfam" id="PF02129"/>
    </source>
</evidence>
<dbReference type="SUPFAM" id="SSF53474">
    <property type="entry name" value="alpha/beta-Hydrolases"/>
    <property type="match status" value="1"/>
</dbReference>
<dbReference type="OrthoDB" id="9809549at2"/>
<dbReference type="RefSeq" id="WP_157899857.1">
    <property type="nucleotide sequence ID" value="NZ_CP015136.1"/>
</dbReference>
<dbReference type="Gene3D" id="3.40.50.1820">
    <property type="entry name" value="alpha/beta hydrolase"/>
    <property type="match status" value="1"/>
</dbReference>
<dbReference type="InterPro" id="IPR000073">
    <property type="entry name" value="AB_hydrolase_1"/>
</dbReference>
<name>A0A143PWZ3_LUTPR</name>
<dbReference type="Pfam" id="PF02129">
    <property type="entry name" value="Peptidase_S15"/>
    <property type="match status" value="1"/>
</dbReference>
<dbReference type="InterPro" id="IPR000383">
    <property type="entry name" value="Xaa-Pro-like_dom"/>
</dbReference>
<reference evidence="2 3" key="1">
    <citation type="journal article" date="2016" name="Genome Announc.">
        <title>First Complete Genome Sequence of a Subdivision 6 Acidobacterium Strain.</title>
        <authorList>
            <person name="Huang S."/>
            <person name="Vieira S."/>
            <person name="Bunk B."/>
            <person name="Riedel T."/>
            <person name="Sproer C."/>
            <person name="Overmann J."/>
        </authorList>
    </citation>
    <scope>NUCLEOTIDE SEQUENCE [LARGE SCALE GENOMIC DNA]</scope>
    <source>
        <strain evidence="3">DSM 100886 HEG_-6_39</strain>
    </source>
</reference>
<dbReference type="KEGG" id="abac:LuPra_06020"/>
<dbReference type="AlphaFoldDB" id="A0A143PWZ3"/>
<dbReference type="InterPro" id="IPR053145">
    <property type="entry name" value="AB_hydrolase_Est10"/>
</dbReference>
<organism evidence="2 3">
    <name type="scientific">Luteitalea pratensis</name>
    <dbReference type="NCBI Taxonomy" id="1855912"/>
    <lineage>
        <taxon>Bacteria</taxon>
        <taxon>Pseudomonadati</taxon>
        <taxon>Acidobacteriota</taxon>
        <taxon>Vicinamibacteria</taxon>
        <taxon>Vicinamibacterales</taxon>
        <taxon>Vicinamibacteraceae</taxon>
        <taxon>Luteitalea</taxon>
    </lineage>
</organism>
<accession>A0A143PWZ3</accession>
<evidence type="ECO:0000313" key="2">
    <source>
        <dbReference type="EMBL" id="AMY12738.1"/>
    </source>
</evidence>
<sequence length="537" mass="57058">MAQAAPDERWTAAYRIVVQGRNVGSEQVTVVRDASGTTIRSSGGIAGGGYVLRSAEFVYGPSGAPLRMRTEARLKDQTVAIATVVADGKATSKVTQGETASQLTHDVASNAVFLPNNVFAAAQGLAYRVVTMAAGSTVPLYVVPQAQVVATLSAVADERLQTAAGMYEVRRHVLDFDNAGTPMVLMLWAEKATGRLIRYSIAAAGVDVVREDLTSVFTREVKEFRENDQTLLVPAVGFSLGATISRPAGKAAPGKKDKNIEKLPAIVLVGGSGNIDRDTIAHGIPVMGQLAGQLADAGYLVVRYDKRGVGQSGGRAESATLADYADDVLSVVGWLRKQKDVDGRRVYVVGHSEGGAVALIAATRAEDIKAVVTLAAPGTKGTDLVLEQQRQALDGLTIGDDEKQRRVELQKQIMNAVLTGQGWEGVPEATRKQADTAWFRSVLQWDPEPVVRKVDQPLLIMHGALDRQVPVANAELLNGLAAKRKKGPGTLTIVPGINHLLVPAKTGDIAEYGSLSAEKVSPLVATQISDWLKQLPR</sequence>